<proteinExistence type="inferred from homology"/>
<comment type="cofactor">
    <cofactor evidence="1">
        <name>Mo-bis(molybdopterin guanine dinucleotide)</name>
        <dbReference type="ChEBI" id="CHEBI:60539"/>
    </cofactor>
</comment>
<dbReference type="GO" id="GO:0050626">
    <property type="term" value="F:trimethylamine-N-oxide reductase (cytochrome c) activity"/>
    <property type="evidence" value="ECO:0007669"/>
    <property type="project" value="UniProtKB-EC"/>
</dbReference>
<accession>A0A7W8QC42</accession>
<evidence type="ECO:0000313" key="9">
    <source>
        <dbReference type="EMBL" id="MBB5426951.1"/>
    </source>
</evidence>
<name>A0A7W8QC42_PARAM</name>
<dbReference type="AlphaFoldDB" id="A0A7W8QC42"/>
<dbReference type="GO" id="GO:0030288">
    <property type="term" value="C:outer membrane-bounded periplasmic space"/>
    <property type="evidence" value="ECO:0007669"/>
    <property type="project" value="TreeGrafter"/>
</dbReference>
<evidence type="ECO:0000259" key="7">
    <source>
        <dbReference type="Pfam" id="PF01568"/>
    </source>
</evidence>
<feature type="domain" description="Molybdopterin oxidoreductase" evidence="6">
    <location>
        <begin position="224"/>
        <end position="730"/>
    </location>
</feature>
<dbReference type="InterPro" id="IPR050612">
    <property type="entry name" value="Prok_Mopterin_Oxidored"/>
</dbReference>
<keyword evidence="10" id="KW-1185">Reference proteome</keyword>
<keyword evidence="4" id="KW-0479">Metal-binding</keyword>
<evidence type="ECO:0000256" key="5">
    <source>
        <dbReference type="ARBA" id="ARBA00023002"/>
    </source>
</evidence>
<dbReference type="InterPro" id="IPR006655">
    <property type="entry name" value="Mopterin_OxRdtase_prok_CS"/>
</dbReference>
<dbReference type="Pfam" id="PF21423">
    <property type="entry name" value="AhtL-like_1st"/>
    <property type="match status" value="1"/>
</dbReference>
<dbReference type="GO" id="GO:0030151">
    <property type="term" value="F:molybdenum ion binding"/>
    <property type="evidence" value="ECO:0007669"/>
    <property type="project" value="TreeGrafter"/>
</dbReference>
<dbReference type="EMBL" id="JACHDD010000008">
    <property type="protein sequence ID" value="MBB5426951.1"/>
    <property type="molecule type" value="Genomic_DNA"/>
</dbReference>
<comment type="similarity">
    <text evidence="2">Belongs to the prokaryotic molybdopterin-containing oxidoreductase family.</text>
</comment>
<sequence length="1010" mass="112898">MCKRFGHLLLQCFISGETMKRQVLKSILFALPKVLGLTASRFPAYRQRLKERNIVAWIGLMDRSVGRVIEIRNGRVRSRACTRGPADVSILFKDVATALKFLSPRQDHAEIIHAAKNFKVVTEGEDELLVWFMQTLSMMQTISLPMGTPMRDGTRRYTTCTNGGPLFVYVKDDRIIRVTPIDLDGKDAASWEIEARGRRFSPPRRGLVAPHALAIKSLVYSDKRILHPLKRVDFDPDGERNPQNRGKSGYVPISWDEALDIVGKEINRQKRVHGPGSITFPMSSHHQWGNIGYYLSALTRFANLIGFTRVAANPDSWEGWYWGAMHHFGNSMRVGVPSGYGGIEDCLKEAEMIVFWSSDPESTNGAYAGFEGTPRRLWAKELGIEFVHIDPHCNPTAQLLGGRWIPVRPQTDAALATAIMYVWAVEGLYDQDYVANRTTGFAEWRAYLLGDTDGVPKTPEWQQSETGVPAKDVRALARLWGKKKVYLSVGMTGAGFGGAGRGATGAQWARCMIMMMAMQGWGKPGVNFGCLQLGAPHDLHFYFPGYADGGMSGDLAWTANAVNNYQRMPHILTMNPVKQMVPRQQLPGAIINGHATGYLWDGMSQEAQFAPFSYPMPGYSPIHMIYRYGGSSFSTVTKSGRWADAYQHSSIEFVVNQSIWMEGEAQFADIILPACTSLERWDIGEWSNSGGYAHHGFNTVNHRMVTMQHKCIEPLGESRSDYDIFAAILTRLGLGGVFTEGCGELDWVKRVFESSDLPDHVTWREFCRKGYFVVPPEKPELRHAVDMRWFAEGRRKDLHEPHPMPSQYAEKFGMGLQTPSGKLEFVPELLKRHTADNPERPALNRYIPSWEGLRSELAQRYPLQLIATHSRYSFHTHCDGKNSSVNSVEDHRALVGGHRFWLLRLGFADAAARGIAHRDLVKVYNDRGAVICAADVSALLTPGVVKSYEASAEFQMIEVDGERVEIGGCMNMLTPDRSQTAGTSSMSPNSCLVQVEKWKGADAFLLGRAA</sequence>
<dbReference type="Proteomes" id="UP000592780">
    <property type="component" value="Unassembled WGS sequence"/>
</dbReference>
<gene>
    <name evidence="9" type="ORF">HDG40_005130</name>
</gene>
<keyword evidence="3" id="KW-0500">Molybdenum</keyword>
<keyword evidence="5 9" id="KW-0560">Oxidoreductase</keyword>
<dbReference type="PANTHER" id="PTHR43742">
    <property type="entry name" value="TRIMETHYLAMINE-N-OXIDE REDUCTASE"/>
    <property type="match status" value="1"/>
</dbReference>
<dbReference type="Pfam" id="PF00384">
    <property type="entry name" value="Molybdopterin"/>
    <property type="match status" value="1"/>
</dbReference>
<dbReference type="Gene3D" id="3.40.228.10">
    <property type="entry name" value="Dimethylsulfoxide Reductase, domain 2"/>
    <property type="match status" value="1"/>
</dbReference>
<evidence type="ECO:0000259" key="8">
    <source>
        <dbReference type="Pfam" id="PF21423"/>
    </source>
</evidence>
<evidence type="ECO:0000259" key="6">
    <source>
        <dbReference type="Pfam" id="PF00384"/>
    </source>
</evidence>
<dbReference type="InterPro" id="IPR049032">
    <property type="entry name" value="AhtL-like_N"/>
</dbReference>
<feature type="domain" description="Molybdopterin dinucleotide-binding" evidence="7">
    <location>
        <begin position="902"/>
        <end position="985"/>
    </location>
</feature>
<evidence type="ECO:0000256" key="1">
    <source>
        <dbReference type="ARBA" id="ARBA00001942"/>
    </source>
</evidence>
<dbReference type="GO" id="GO:0043546">
    <property type="term" value="F:molybdopterin cofactor binding"/>
    <property type="evidence" value="ECO:0007669"/>
    <property type="project" value="InterPro"/>
</dbReference>
<evidence type="ECO:0000313" key="10">
    <source>
        <dbReference type="Proteomes" id="UP000592780"/>
    </source>
</evidence>
<evidence type="ECO:0000256" key="3">
    <source>
        <dbReference type="ARBA" id="ARBA00022505"/>
    </source>
</evidence>
<organism evidence="9 10">
    <name type="scientific">Paraburkholderia atlantica</name>
    <dbReference type="NCBI Taxonomy" id="2654982"/>
    <lineage>
        <taxon>Bacteria</taxon>
        <taxon>Pseudomonadati</taxon>
        <taxon>Pseudomonadota</taxon>
        <taxon>Betaproteobacteria</taxon>
        <taxon>Burkholderiales</taxon>
        <taxon>Burkholderiaceae</taxon>
        <taxon>Paraburkholderia</taxon>
    </lineage>
</organism>
<evidence type="ECO:0000256" key="4">
    <source>
        <dbReference type="ARBA" id="ARBA00022723"/>
    </source>
</evidence>
<protein>
    <submittedName>
        <fullName evidence="9">Trimethylamine-N-oxide reductase (Cytochrome c)</fullName>
        <ecNumber evidence="9">1.7.2.3</ecNumber>
    </submittedName>
</protein>
<dbReference type="EC" id="1.7.2.3" evidence="9"/>
<comment type="caution">
    <text evidence="9">The sequence shown here is derived from an EMBL/GenBank/DDBJ whole genome shotgun (WGS) entry which is preliminary data.</text>
</comment>
<reference evidence="9 10" key="1">
    <citation type="submission" date="2020-08" db="EMBL/GenBank/DDBJ databases">
        <title>Genomic Encyclopedia of Type Strains, Phase IV (KMG-V): Genome sequencing to study the core and pangenomes of soil and plant-associated prokaryotes.</title>
        <authorList>
            <person name="Whitman W."/>
        </authorList>
    </citation>
    <scope>NUCLEOTIDE SEQUENCE [LARGE SCALE GENOMIC DNA]</scope>
    <source>
        <strain evidence="9 10">JPY158</strain>
    </source>
</reference>
<dbReference type="SUPFAM" id="SSF50692">
    <property type="entry name" value="ADC-like"/>
    <property type="match status" value="1"/>
</dbReference>
<dbReference type="InterPro" id="IPR006656">
    <property type="entry name" value="Mopterin_OxRdtase"/>
</dbReference>
<dbReference type="Pfam" id="PF01568">
    <property type="entry name" value="Molydop_binding"/>
    <property type="match status" value="1"/>
</dbReference>
<dbReference type="GO" id="GO:0009055">
    <property type="term" value="F:electron transfer activity"/>
    <property type="evidence" value="ECO:0007669"/>
    <property type="project" value="TreeGrafter"/>
</dbReference>
<dbReference type="Gene3D" id="2.40.40.20">
    <property type="match status" value="1"/>
</dbReference>
<dbReference type="PROSITE" id="PS00932">
    <property type="entry name" value="MOLYBDOPTERIN_PROK_3"/>
    <property type="match status" value="1"/>
</dbReference>
<dbReference type="InterPro" id="IPR006657">
    <property type="entry name" value="MoPterin_dinucl-bd_dom"/>
</dbReference>
<dbReference type="Gene3D" id="2.20.25.340">
    <property type="match status" value="1"/>
</dbReference>
<dbReference type="Gene3D" id="3.40.50.740">
    <property type="match status" value="2"/>
</dbReference>
<evidence type="ECO:0000256" key="2">
    <source>
        <dbReference type="ARBA" id="ARBA00010312"/>
    </source>
</evidence>
<dbReference type="InterPro" id="IPR009010">
    <property type="entry name" value="Asp_de-COase-like_dom_sf"/>
</dbReference>
<feature type="domain" description="Pyrogallol hydroxytransferase large subunit-like N-terminal" evidence="8">
    <location>
        <begin position="164"/>
        <end position="218"/>
    </location>
</feature>
<dbReference type="SUPFAM" id="SSF53706">
    <property type="entry name" value="Formate dehydrogenase/DMSO reductase, domains 1-3"/>
    <property type="match status" value="1"/>
</dbReference>
<dbReference type="PANTHER" id="PTHR43742:SF10">
    <property type="entry name" value="TRIMETHYLAMINE-N-OXIDE REDUCTASE 2"/>
    <property type="match status" value="1"/>
</dbReference>
<dbReference type="GO" id="GO:0009061">
    <property type="term" value="P:anaerobic respiration"/>
    <property type="evidence" value="ECO:0007669"/>
    <property type="project" value="TreeGrafter"/>
</dbReference>